<feature type="region of interest" description="Disordered" evidence="1">
    <location>
        <begin position="193"/>
        <end position="213"/>
    </location>
</feature>
<name>A0A1G7XGY7_9ACTN</name>
<dbReference type="GO" id="GO:0016887">
    <property type="term" value="F:ATP hydrolysis activity"/>
    <property type="evidence" value="ECO:0007669"/>
    <property type="project" value="InterPro"/>
</dbReference>
<dbReference type="EMBL" id="FNCN01000008">
    <property type="protein sequence ID" value="SDG82860.1"/>
    <property type="molecule type" value="Genomic_DNA"/>
</dbReference>
<evidence type="ECO:0000313" key="4">
    <source>
        <dbReference type="Proteomes" id="UP000198923"/>
    </source>
</evidence>
<dbReference type="InterPro" id="IPR016032">
    <property type="entry name" value="Sig_transdc_resp-reg_C-effctor"/>
</dbReference>
<dbReference type="SUPFAM" id="SSF52540">
    <property type="entry name" value="P-loop containing nucleoside triphosphate hydrolases"/>
    <property type="match status" value="1"/>
</dbReference>
<dbReference type="CDD" id="cd06170">
    <property type="entry name" value="LuxR_C_like"/>
    <property type="match status" value="1"/>
</dbReference>
<dbReference type="GO" id="GO:0004674">
    <property type="term" value="F:protein serine/threonine kinase activity"/>
    <property type="evidence" value="ECO:0007669"/>
    <property type="project" value="UniProtKB-KW"/>
</dbReference>
<dbReference type="InterPro" id="IPR011990">
    <property type="entry name" value="TPR-like_helical_dom_sf"/>
</dbReference>
<dbReference type="GO" id="GO:0006355">
    <property type="term" value="P:regulation of DNA-templated transcription"/>
    <property type="evidence" value="ECO:0007669"/>
    <property type="project" value="InterPro"/>
</dbReference>
<protein>
    <submittedName>
        <fullName evidence="3">Non-specific serine/threonine protein kinase</fullName>
    </submittedName>
</protein>
<keyword evidence="3" id="KW-0723">Serine/threonine-protein kinase</keyword>
<dbReference type="InterPro" id="IPR049945">
    <property type="entry name" value="AAA_22"/>
</dbReference>
<proteinExistence type="predicted"/>
<dbReference type="SMART" id="SM00421">
    <property type="entry name" value="HTH_LUXR"/>
    <property type="match status" value="1"/>
</dbReference>
<dbReference type="InterPro" id="IPR027417">
    <property type="entry name" value="P-loop_NTPase"/>
</dbReference>
<dbReference type="Gene3D" id="3.40.50.300">
    <property type="entry name" value="P-loop containing nucleotide triphosphate hydrolases"/>
    <property type="match status" value="1"/>
</dbReference>
<keyword evidence="4" id="KW-1185">Reference proteome</keyword>
<dbReference type="PANTHER" id="PTHR47691">
    <property type="entry name" value="REGULATOR-RELATED"/>
    <property type="match status" value="1"/>
</dbReference>
<dbReference type="GO" id="GO:0003677">
    <property type="term" value="F:DNA binding"/>
    <property type="evidence" value="ECO:0007669"/>
    <property type="project" value="InterPro"/>
</dbReference>
<dbReference type="PRINTS" id="PR00038">
    <property type="entry name" value="HTHLUXR"/>
</dbReference>
<evidence type="ECO:0000259" key="2">
    <source>
        <dbReference type="PROSITE" id="PS50043"/>
    </source>
</evidence>
<keyword evidence="3" id="KW-0808">Transferase</keyword>
<evidence type="ECO:0000256" key="1">
    <source>
        <dbReference type="SAM" id="MobiDB-lite"/>
    </source>
</evidence>
<keyword evidence="3" id="KW-0418">Kinase</keyword>
<dbReference type="PANTHER" id="PTHR47691:SF3">
    <property type="entry name" value="HTH-TYPE TRANSCRIPTIONAL REGULATOR RV0890C-RELATED"/>
    <property type="match status" value="1"/>
</dbReference>
<organism evidence="3 4">
    <name type="scientific">Sinosporangium album</name>
    <dbReference type="NCBI Taxonomy" id="504805"/>
    <lineage>
        <taxon>Bacteria</taxon>
        <taxon>Bacillati</taxon>
        <taxon>Actinomycetota</taxon>
        <taxon>Actinomycetes</taxon>
        <taxon>Streptosporangiales</taxon>
        <taxon>Streptosporangiaceae</taxon>
        <taxon>Sinosporangium</taxon>
    </lineage>
</organism>
<dbReference type="Pfam" id="PF13401">
    <property type="entry name" value="AAA_22"/>
    <property type="match status" value="1"/>
</dbReference>
<dbReference type="SUPFAM" id="SSF48452">
    <property type="entry name" value="TPR-like"/>
    <property type="match status" value="1"/>
</dbReference>
<dbReference type="PROSITE" id="PS50043">
    <property type="entry name" value="HTH_LUXR_2"/>
    <property type="match status" value="1"/>
</dbReference>
<sequence>MGMNRRGELPAELTPFIGRRGEVASVRRMLQHSRLVTVTGIPGVGKTRVALRAAHSLRRAFTGGVHLVELSSLSDERRLEQVVAHALDVPDRSTRPAAEVLAEYLADRELLLVLDTCEHLVDACSQMAQTLLAAAPGLRVLATSRQVLGAPGEHSLVVHPMAVPVTPEPVTPAPVPVTPAPIAPVPVTSAPVTSAPVTSAPVTPAPADPAAPESVAPVSVTALGECDSVRLFLDRVRAVDPGFTLTGDNAPAVAELCRRLDGIPLAIELAAVRARALPVSRILQLIRERPGNGSGAIATADARHQTMWAAIAWSHDLCTAEERTLWARLSVFSGGFDLVAANAVCADETLPAGRVFPALDGLVEKSIVVCVKQGHRTHYRMLDSIREYGKAQWHGPAEALSLATRHRDHYLAEAEAASRTPPGGDQVAEWSRVRDDWPNLRAALEFCAARPGEAPVGLRLASALWFLWVACGMTRDGRHHLETLLAFGEGNPAERSRALLRLAYLAAGQGDFTAAKAALAECGGLGVREERVHMLKVQGTVSFSRGDIETADKCLSEAVRGPGGESLPPTVRLTAMVELGLTYVWAGRIDAAASVLEECRAVCLAQGEAWSRSWADIGLALVARAKGDAAAAVQHARGALRVGHELQDAVGTALSMELLAWIAADEEVPERAARLLSAAHQRWSSVGRFLFGSPHFLAEHQRHEERLGRLLTPAAYADAVSAGRALPTDEIVAYALGPSDSPALTPGPSLWAPLSPREREVAELVADGLTNRQIAQRLVVARRTVDTHVEHILAKLGFSGRAQVAAWAANRRGDERRRGAL</sequence>
<gene>
    <name evidence="3" type="ORF">SAMN05421505_108165</name>
</gene>
<accession>A0A1G7XGY7</accession>
<dbReference type="InterPro" id="IPR000792">
    <property type="entry name" value="Tscrpt_reg_LuxR_C"/>
</dbReference>
<dbReference type="InterPro" id="IPR036388">
    <property type="entry name" value="WH-like_DNA-bd_sf"/>
</dbReference>
<feature type="domain" description="HTH luxR-type" evidence="2">
    <location>
        <begin position="747"/>
        <end position="812"/>
    </location>
</feature>
<evidence type="ECO:0000313" key="3">
    <source>
        <dbReference type="EMBL" id="SDG82860.1"/>
    </source>
</evidence>
<dbReference type="AlphaFoldDB" id="A0A1G7XGY7"/>
<reference evidence="3 4" key="1">
    <citation type="submission" date="2016-10" db="EMBL/GenBank/DDBJ databases">
        <authorList>
            <person name="de Groot N.N."/>
        </authorList>
    </citation>
    <scope>NUCLEOTIDE SEQUENCE [LARGE SCALE GENOMIC DNA]</scope>
    <source>
        <strain evidence="3 4">CPCC 201354</strain>
    </source>
</reference>
<dbReference type="SUPFAM" id="SSF46894">
    <property type="entry name" value="C-terminal effector domain of the bipartite response regulators"/>
    <property type="match status" value="1"/>
</dbReference>
<dbReference type="Proteomes" id="UP000198923">
    <property type="component" value="Unassembled WGS sequence"/>
</dbReference>
<dbReference type="Gene3D" id="1.25.40.10">
    <property type="entry name" value="Tetratricopeptide repeat domain"/>
    <property type="match status" value="1"/>
</dbReference>
<dbReference type="Gene3D" id="1.10.10.10">
    <property type="entry name" value="Winged helix-like DNA-binding domain superfamily/Winged helix DNA-binding domain"/>
    <property type="match status" value="1"/>
</dbReference>
<dbReference type="Pfam" id="PF00196">
    <property type="entry name" value="GerE"/>
    <property type="match status" value="1"/>
</dbReference>
<dbReference type="PROSITE" id="PS00622">
    <property type="entry name" value="HTH_LUXR_1"/>
    <property type="match status" value="1"/>
</dbReference>
<feature type="compositionally biased region" description="Low complexity" evidence="1">
    <location>
        <begin position="193"/>
        <end position="202"/>
    </location>
</feature>
<dbReference type="STRING" id="504805.SAMN05421505_108165"/>